<evidence type="ECO:0000256" key="3">
    <source>
        <dbReference type="ARBA" id="ARBA00022516"/>
    </source>
</evidence>
<organism evidence="11 12">
    <name type="scientific">Gemmiger gallinarum</name>
    <dbReference type="NCBI Taxonomy" id="2779354"/>
    <lineage>
        <taxon>Bacteria</taxon>
        <taxon>Bacillati</taxon>
        <taxon>Bacillota</taxon>
        <taxon>Clostridia</taxon>
        <taxon>Eubacteriales</taxon>
        <taxon>Gemmiger</taxon>
    </lineage>
</organism>
<keyword evidence="4 10" id="KW-0808">Transferase</keyword>
<name>A0ABR9R4V6_9FIRM</name>
<evidence type="ECO:0000256" key="8">
    <source>
        <dbReference type="ARBA" id="ARBA00024069"/>
    </source>
</evidence>
<keyword evidence="2 10" id="KW-0963">Cytoplasm</keyword>
<comment type="pathway">
    <text evidence="10">Lipid metabolism; phospholipid metabolism.</text>
</comment>
<keyword evidence="12" id="KW-1185">Reference proteome</keyword>
<evidence type="ECO:0000313" key="12">
    <source>
        <dbReference type="Proteomes" id="UP000768567"/>
    </source>
</evidence>
<evidence type="ECO:0000256" key="9">
    <source>
        <dbReference type="ARBA" id="ARBA00046608"/>
    </source>
</evidence>
<dbReference type="Gene3D" id="3.40.718.10">
    <property type="entry name" value="Isopropylmalate Dehydrogenase"/>
    <property type="match status" value="1"/>
</dbReference>
<dbReference type="HAMAP" id="MF_00019">
    <property type="entry name" value="PlsX"/>
    <property type="match status" value="1"/>
</dbReference>
<comment type="catalytic activity">
    <reaction evidence="1 10">
        <text>a fatty acyl-[ACP] + phosphate = an acyl phosphate + holo-[ACP]</text>
        <dbReference type="Rhea" id="RHEA:42292"/>
        <dbReference type="Rhea" id="RHEA-COMP:9685"/>
        <dbReference type="Rhea" id="RHEA-COMP:14125"/>
        <dbReference type="ChEBI" id="CHEBI:43474"/>
        <dbReference type="ChEBI" id="CHEBI:59918"/>
        <dbReference type="ChEBI" id="CHEBI:64479"/>
        <dbReference type="ChEBI" id="CHEBI:138651"/>
        <dbReference type="EC" id="2.3.1.274"/>
    </reaction>
</comment>
<protein>
    <recommendedName>
        <fullName evidence="8 10">Phosphate acyltransferase</fullName>
        <ecNumber evidence="8 10">2.3.1.274</ecNumber>
    </recommendedName>
    <alternativeName>
        <fullName evidence="10">Acyl-ACP phosphotransacylase</fullName>
    </alternativeName>
    <alternativeName>
        <fullName evidence="10">Acyl-[acyl-carrier-protein]--phosphate acyltransferase</fullName>
    </alternativeName>
    <alternativeName>
        <fullName evidence="10">Phosphate-acyl-ACP acyltransferase</fullName>
    </alternativeName>
</protein>
<keyword evidence="11" id="KW-0012">Acyltransferase</keyword>
<gene>
    <name evidence="10 11" type="primary">plsX</name>
    <name evidence="11" type="ORF">INF35_10340</name>
</gene>
<keyword evidence="3 10" id="KW-0444">Lipid biosynthesis</keyword>
<evidence type="ECO:0000256" key="2">
    <source>
        <dbReference type="ARBA" id="ARBA00022490"/>
    </source>
</evidence>
<dbReference type="Proteomes" id="UP000768567">
    <property type="component" value="Unassembled WGS sequence"/>
</dbReference>
<dbReference type="PANTHER" id="PTHR30100">
    <property type="entry name" value="FATTY ACID/PHOSPHOLIPID SYNTHESIS PROTEIN PLSX"/>
    <property type="match status" value="1"/>
</dbReference>
<evidence type="ECO:0000256" key="6">
    <source>
        <dbReference type="ARBA" id="ARBA00023209"/>
    </source>
</evidence>
<dbReference type="SUPFAM" id="SSF53659">
    <property type="entry name" value="Isocitrate/Isopropylmalate dehydrogenase-like"/>
    <property type="match status" value="1"/>
</dbReference>
<dbReference type="EC" id="2.3.1.274" evidence="8 10"/>
<dbReference type="InterPro" id="IPR012281">
    <property type="entry name" value="Phospholipid_synth_PlsX-like"/>
</dbReference>
<comment type="similarity">
    <text evidence="10">Belongs to the PlsX family.</text>
</comment>
<evidence type="ECO:0000256" key="1">
    <source>
        <dbReference type="ARBA" id="ARBA00001232"/>
    </source>
</evidence>
<comment type="function">
    <text evidence="10">Catalyzes the reversible formation of acyl-phosphate (acyl-PO(4)) from acyl-[acyl-carrier-protein] (acyl-ACP). This enzyme utilizes acyl-ACP as fatty acyl donor, but not acyl-CoA.</text>
</comment>
<dbReference type="EMBL" id="JADCKC010000003">
    <property type="protein sequence ID" value="MBE5038183.1"/>
    <property type="molecule type" value="Genomic_DNA"/>
</dbReference>
<evidence type="ECO:0000256" key="10">
    <source>
        <dbReference type="HAMAP-Rule" id="MF_00019"/>
    </source>
</evidence>
<evidence type="ECO:0000256" key="4">
    <source>
        <dbReference type="ARBA" id="ARBA00022679"/>
    </source>
</evidence>
<keyword evidence="6 10" id="KW-0594">Phospholipid biosynthesis</keyword>
<dbReference type="InterPro" id="IPR003664">
    <property type="entry name" value="FA_synthesis"/>
</dbReference>
<evidence type="ECO:0000256" key="5">
    <source>
        <dbReference type="ARBA" id="ARBA00023098"/>
    </source>
</evidence>
<keyword evidence="7 10" id="KW-1208">Phospholipid metabolism</keyword>
<reference evidence="11 12" key="1">
    <citation type="submission" date="2020-10" db="EMBL/GenBank/DDBJ databases">
        <title>ChiBAC.</title>
        <authorList>
            <person name="Zenner C."/>
            <person name="Hitch T.C.A."/>
            <person name="Clavel T."/>
        </authorList>
    </citation>
    <scope>NUCLEOTIDE SEQUENCE [LARGE SCALE GENOMIC DNA]</scope>
    <source>
        <strain evidence="11 12">DSM 109015</strain>
    </source>
</reference>
<comment type="subcellular location">
    <subcellularLocation>
        <location evidence="10">Cytoplasm</location>
    </subcellularLocation>
    <text evidence="10">Associated with the membrane possibly through PlsY.</text>
</comment>
<comment type="caution">
    <text evidence="11">The sequence shown here is derived from an EMBL/GenBank/DDBJ whole genome shotgun (WGS) entry which is preliminary data.</text>
</comment>
<keyword evidence="5 10" id="KW-0443">Lipid metabolism</keyword>
<evidence type="ECO:0000256" key="7">
    <source>
        <dbReference type="ARBA" id="ARBA00023264"/>
    </source>
</evidence>
<dbReference type="Pfam" id="PF02504">
    <property type="entry name" value="FA_synthesis"/>
    <property type="match status" value="1"/>
</dbReference>
<dbReference type="PIRSF" id="PIRSF002465">
    <property type="entry name" value="Phsphlp_syn_PlsX"/>
    <property type="match status" value="1"/>
</dbReference>
<dbReference type="NCBIfam" id="TIGR00182">
    <property type="entry name" value="plsX"/>
    <property type="match status" value="1"/>
</dbReference>
<evidence type="ECO:0000313" key="11">
    <source>
        <dbReference type="EMBL" id="MBE5038183.1"/>
    </source>
</evidence>
<comment type="subunit">
    <text evidence="9 10">Homodimer. Probably interacts with PlsY.</text>
</comment>
<sequence>MKILVDAMGGDNAPLCVLQGAADAVREFGDGMELVLLGQADVIEKTAKENNISLDGMEVIDCREVVSMHDDPVKAARHKTDSSLVRGLTMLKNGEGDAFVSAGSTGALHVGASLIVRTVKGVKRPALATPMPGLAQNYLLLDCGANVECRATTLNAFAVMGSVYAKKVMGRPDPAVALVNNGAEDTKGTPIYREAHGLMRENPVIRFVGNIEPRDIPAGNVDVVVCDGFVGNVVLKLTEGVAKSLLGMLKDVFMHSIVTKLCYLGVKGGLKGIKHKMDSEEVGGAPLLGTAKPVIKAHGSSKAKGIKNAIRQARICVEEDLCGTMSAALAELETADTTMKKGVEA</sequence>
<proteinExistence type="inferred from homology"/>
<accession>A0ABR9R4V6</accession>
<dbReference type="GO" id="GO:0016746">
    <property type="term" value="F:acyltransferase activity"/>
    <property type="evidence" value="ECO:0007669"/>
    <property type="project" value="UniProtKB-KW"/>
</dbReference>
<dbReference type="RefSeq" id="WP_193502175.1">
    <property type="nucleotide sequence ID" value="NZ_JADCKC010000003.1"/>
</dbReference>
<dbReference type="PANTHER" id="PTHR30100:SF1">
    <property type="entry name" value="PHOSPHATE ACYLTRANSFERASE"/>
    <property type="match status" value="1"/>
</dbReference>